<comment type="caution">
    <text evidence="3">The sequence shown here is derived from an EMBL/GenBank/DDBJ whole genome shotgun (WGS) entry which is preliminary data.</text>
</comment>
<feature type="transmembrane region" description="Helical" evidence="2">
    <location>
        <begin position="33"/>
        <end position="54"/>
    </location>
</feature>
<sequence length="197" mass="21308">MSIQFGERRKTRGRIAHGTCSFLNLDFKGGGGLLRLGAAGALLAAAFAAHHFIIRKRNSGSMPEPLDRADREGIQENSGKRIAPLEAADGENEGKRGVQVRFCRRKTSSLQNTTWTKQGRKRDSKLRLHLFRRWRIDLAGGNRVFETEGGGGCSKRSFLGRFSRRAGGNGANAAGGSFVYPASGGVSPNGAPKRPNK</sequence>
<evidence type="ECO:0000256" key="1">
    <source>
        <dbReference type="SAM" id="MobiDB-lite"/>
    </source>
</evidence>
<reference evidence="3 4" key="1">
    <citation type="journal article" date="2022" name="Nat. Plants">
        <title>Genomes of leafy and leafless Platanthera orchids illuminate the evolution of mycoheterotrophy.</title>
        <authorList>
            <person name="Li M.H."/>
            <person name="Liu K.W."/>
            <person name="Li Z."/>
            <person name="Lu H.C."/>
            <person name="Ye Q.L."/>
            <person name="Zhang D."/>
            <person name="Wang J.Y."/>
            <person name="Li Y.F."/>
            <person name="Zhong Z.M."/>
            <person name="Liu X."/>
            <person name="Yu X."/>
            <person name="Liu D.K."/>
            <person name="Tu X.D."/>
            <person name="Liu B."/>
            <person name="Hao Y."/>
            <person name="Liao X.Y."/>
            <person name="Jiang Y.T."/>
            <person name="Sun W.H."/>
            <person name="Chen J."/>
            <person name="Chen Y.Q."/>
            <person name="Ai Y."/>
            <person name="Zhai J.W."/>
            <person name="Wu S.S."/>
            <person name="Zhou Z."/>
            <person name="Hsiao Y.Y."/>
            <person name="Wu W.L."/>
            <person name="Chen Y.Y."/>
            <person name="Lin Y.F."/>
            <person name="Hsu J.L."/>
            <person name="Li C.Y."/>
            <person name="Wang Z.W."/>
            <person name="Zhao X."/>
            <person name="Zhong W.Y."/>
            <person name="Ma X.K."/>
            <person name="Ma L."/>
            <person name="Huang J."/>
            <person name="Chen G.Z."/>
            <person name="Huang M.Z."/>
            <person name="Huang L."/>
            <person name="Peng D.H."/>
            <person name="Luo Y.B."/>
            <person name="Zou S.Q."/>
            <person name="Chen S.P."/>
            <person name="Lan S."/>
            <person name="Tsai W.C."/>
            <person name="Van de Peer Y."/>
            <person name="Liu Z.J."/>
        </authorList>
    </citation>
    <scope>NUCLEOTIDE SEQUENCE [LARGE SCALE GENOMIC DNA]</scope>
    <source>
        <strain evidence="3">Lor288</strain>
    </source>
</reference>
<name>A0ABR2MUG2_9ASPA</name>
<proteinExistence type="predicted"/>
<keyword evidence="2" id="KW-1133">Transmembrane helix</keyword>
<feature type="region of interest" description="Disordered" evidence="1">
    <location>
        <begin position="170"/>
        <end position="197"/>
    </location>
</feature>
<keyword evidence="2" id="KW-0472">Membrane</keyword>
<dbReference type="EMBL" id="JBBWWR010000004">
    <property type="protein sequence ID" value="KAK8967601.1"/>
    <property type="molecule type" value="Genomic_DNA"/>
</dbReference>
<organism evidence="3 4">
    <name type="scientific">Platanthera guangdongensis</name>
    <dbReference type="NCBI Taxonomy" id="2320717"/>
    <lineage>
        <taxon>Eukaryota</taxon>
        <taxon>Viridiplantae</taxon>
        <taxon>Streptophyta</taxon>
        <taxon>Embryophyta</taxon>
        <taxon>Tracheophyta</taxon>
        <taxon>Spermatophyta</taxon>
        <taxon>Magnoliopsida</taxon>
        <taxon>Liliopsida</taxon>
        <taxon>Asparagales</taxon>
        <taxon>Orchidaceae</taxon>
        <taxon>Orchidoideae</taxon>
        <taxon>Orchideae</taxon>
        <taxon>Orchidinae</taxon>
        <taxon>Platanthera</taxon>
    </lineage>
</organism>
<evidence type="ECO:0000313" key="4">
    <source>
        <dbReference type="Proteomes" id="UP001412067"/>
    </source>
</evidence>
<evidence type="ECO:0000256" key="2">
    <source>
        <dbReference type="SAM" id="Phobius"/>
    </source>
</evidence>
<evidence type="ECO:0000313" key="3">
    <source>
        <dbReference type="EMBL" id="KAK8967601.1"/>
    </source>
</evidence>
<feature type="region of interest" description="Disordered" evidence="1">
    <location>
        <begin position="59"/>
        <end position="78"/>
    </location>
</feature>
<feature type="compositionally biased region" description="Basic and acidic residues" evidence="1">
    <location>
        <begin position="65"/>
        <end position="74"/>
    </location>
</feature>
<keyword evidence="4" id="KW-1185">Reference proteome</keyword>
<protein>
    <submittedName>
        <fullName evidence="3">Uncharacterized protein</fullName>
    </submittedName>
</protein>
<accession>A0ABR2MUG2</accession>
<dbReference type="Proteomes" id="UP001412067">
    <property type="component" value="Unassembled WGS sequence"/>
</dbReference>
<keyword evidence="2" id="KW-0812">Transmembrane</keyword>
<gene>
    <name evidence="3" type="ORF">KSP40_PGU021161</name>
</gene>